<name>A0A179BJZ4_ACIFR</name>
<evidence type="ECO:0000256" key="7">
    <source>
        <dbReference type="ARBA" id="ARBA00022723"/>
    </source>
</evidence>
<evidence type="ECO:0000256" key="14">
    <source>
        <dbReference type="ARBA" id="ARBA00048294"/>
    </source>
</evidence>
<proteinExistence type="predicted"/>
<evidence type="ECO:0000256" key="10">
    <source>
        <dbReference type="ARBA" id="ARBA00023002"/>
    </source>
</evidence>
<dbReference type="GO" id="GO:0019645">
    <property type="term" value="P:anaerobic electron transport chain"/>
    <property type="evidence" value="ECO:0007669"/>
    <property type="project" value="UniProtKB-ARBA"/>
</dbReference>
<keyword evidence="9 17" id="KW-1133">Transmembrane helix</keyword>
<evidence type="ECO:0000256" key="4">
    <source>
        <dbReference type="ARBA" id="ARBA00022475"/>
    </source>
</evidence>
<dbReference type="SUPFAM" id="SSF103501">
    <property type="entry name" value="Respiratory nitrate reductase 1 gamma chain"/>
    <property type="match status" value="1"/>
</dbReference>
<feature type="binding site" description="axial binding residue" evidence="16">
    <location>
        <position position="68"/>
    </location>
    <ligand>
        <name>heme b</name>
        <dbReference type="ChEBI" id="CHEBI:60344"/>
        <label>1</label>
    </ligand>
    <ligandPart>
        <name>Fe</name>
        <dbReference type="ChEBI" id="CHEBI:18248"/>
    </ligandPart>
</feature>
<evidence type="ECO:0000256" key="16">
    <source>
        <dbReference type="PIRSR" id="PIRSR603816-1"/>
    </source>
</evidence>
<dbReference type="GO" id="GO:0160182">
    <property type="term" value="F:nitrate reductase (quinone) activity"/>
    <property type="evidence" value="ECO:0007669"/>
    <property type="project" value="UniProtKB-EC"/>
</dbReference>
<dbReference type="GO" id="GO:0005886">
    <property type="term" value="C:plasma membrane"/>
    <property type="evidence" value="ECO:0007669"/>
    <property type="project" value="UniProtKB-SubCell"/>
</dbReference>
<evidence type="ECO:0000256" key="2">
    <source>
        <dbReference type="ARBA" id="ARBA00012500"/>
    </source>
</evidence>
<sequence>MNWSWNTFFFGVYPFIAGTIFLLGSVIRYEREQYGWSSYSSQLLASKHYMMWASNLWHVGILTLFLGHFTGFLTNILEWLGANPVEHQWIAASAGITAGVVAMIGGVMLLLRRVLDPKVRYASRSMDIFILVWLLITLTFGLITQFVSVPDAISGHVQDMEILIRYVRSIAIFQPDPQLIVNIPMIYKIHMLCGMTVFLLFPFSRLVHIWTVPFNYLIRPYQLVRAKMRSVI</sequence>
<dbReference type="GO" id="GO:0042128">
    <property type="term" value="P:nitrate assimilation"/>
    <property type="evidence" value="ECO:0007669"/>
    <property type="project" value="UniProtKB-KW"/>
</dbReference>
<dbReference type="GO" id="GO:0009325">
    <property type="term" value="C:nitrate reductase complex"/>
    <property type="evidence" value="ECO:0007669"/>
    <property type="project" value="InterPro"/>
</dbReference>
<dbReference type="Gene3D" id="1.20.950.20">
    <property type="entry name" value="Transmembrane di-heme cytochromes, Chain C"/>
    <property type="match status" value="1"/>
</dbReference>
<keyword evidence="12" id="KW-0534">Nitrate assimilation</keyword>
<dbReference type="PANTHER" id="PTHR30598:SF3">
    <property type="entry name" value="RESPIRATORY NITRATE REDUCTASE 1 GAMMA CHAIN"/>
    <property type="match status" value="1"/>
</dbReference>
<feature type="domain" description="NarG-like" evidence="18">
    <location>
        <begin position="6"/>
        <end position="226"/>
    </location>
</feature>
<dbReference type="GO" id="GO:0046872">
    <property type="term" value="F:metal ion binding"/>
    <property type="evidence" value="ECO:0007669"/>
    <property type="project" value="UniProtKB-KW"/>
</dbReference>
<keyword evidence="3" id="KW-0813">Transport</keyword>
<keyword evidence="4" id="KW-1003">Cell membrane</keyword>
<dbReference type="GO" id="GO:0009055">
    <property type="term" value="F:electron transfer activity"/>
    <property type="evidence" value="ECO:0007669"/>
    <property type="project" value="TreeGrafter"/>
</dbReference>
<dbReference type="NCBIfam" id="TIGR00351">
    <property type="entry name" value="narI"/>
    <property type="match status" value="1"/>
</dbReference>
<dbReference type="PANTHER" id="PTHR30598">
    <property type="entry name" value="NITRATE REDUCTASE PRIVATE CHAPERONE, REDOX ENZYME MATURATION PROTEIN REMP FAMILY"/>
    <property type="match status" value="1"/>
</dbReference>
<keyword evidence="8" id="KW-0249">Electron transport</keyword>
<evidence type="ECO:0000256" key="1">
    <source>
        <dbReference type="ARBA" id="ARBA00004651"/>
    </source>
</evidence>
<feature type="binding site" description="axial binding residue" evidence="16">
    <location>
        <position position="58"/>
    </location>
    <ligand>
        <name>heme b</name>
        <dbReference type="ChEBI" id="CHEBI:60344"/>
        <label>1</label>
    </ligand>
    <ligandPart>
        <name>Fe</name>
        <dbReference type="ChEBI" id="CHEBI:18248"/>
    </ligandPart>
</feature>
<evidence type="ECO:0000256" key="15">
    <source>
        <dbReference type="ARBA" id="ARBA00063882"/>
    </source>
</evidence>
<dbReference type="EMBL" id="LVXZ01000050">
    <property type="protein sequence ID" value="OAP92058.1"/>
    <property type="molecule type" value="Genomic_DNA"/>
</dbReference>
<feature type="transmembrane region" description="Helical" evidence="17">
    <location>
        <begin position="189"/>
        <end position="218"/>
    </location>
</feature>
<protein>
    <recommendedName>
        <fullName evidence="2">nitrate reductase (quinone)</fullName>
        <ecNumber evidence="2">1.7.5.1</ecNumber>
    </recommendedName>
</protein>
<reference evidence="19 20" key="1">
    <citation type="submission" date="2016-04" db="EMBL/GenBank/DDBJ databases">
        <title>Acidithiobacillus ferrooxidans genome sequencing and assembly.</title>
        <authorList>
            <person name="Zhou Z."/>
        </authorList>
    </citation>
    <scope>NUCLEOTIDE SEQUENCE [LARGE SCALE GENOMIC DNA]</scope>
    <source>
        <strain evidence="19 20">BY0502</strain>
    </source>
</reference>
<keyword evidence="6 17" id="KW-0812">Transmembrane</keyword>
<feature type="transmembrane region" description="Helical" evidence="17">
    <location>
        <begin position="49"/>
        <end position="69"/>
    </location>
</feature>
<comment type="subcellular location">
    <subcellularLocation>
        <location evidence="1">Cell membrane</location>
        <topology evidence="1">Multi-pass membrane protein</topology>
    </subcellularLocation>
</comment>
<dbReference type="Pfam" id="PF02665">
    <property type="entry name" value="Nitrate_red_gam"/>
    <property type="match status" value="1"/>
</dbReference>
<gene>
    <name evidence="19" type="primary">narI</name>
    <name evidence="19" type="ORF">A4H96_04820</name>
</gene>
<dbReference type="AlphaFoldDB" id="A0A179BJZ4"/>
<evidence type="ECO:0000256" key="11">
    <source>
        <dbReference type="ARBA" id="ARBA00023004"/>
    </source>
</evidence>
<feature type="binding site" description="axial binding residue" evidence="16">
    <location>
        <position position="190"/>
    </location>
    <ligand>
        <name>heme b</name>
        <dbReference type="ChEBI" id="CHEBI:60344"/>
        <label>1</label>
    </ligand>
    <ligandPart>
        <name>Fe</name>
        <dbReference type="ChEBI" id="CHEBI:18248"/>
    </ligandPart>
</feature>
<dbReference type="OrthoDB" id="9788113at2"/>
<dbReference type="RefSeq" id="WP_064218538.1">
    <property type="nucleotide sequence ID" value="NZ_LVXZ01000050.1"/>
</dbReference>
<evidence type="ECO:0000313" key="20">
    <source>
        <dbReference type="Proteomes" id="UP000078302"/>
    </source>
</evidence>
<accession>A0A179BJZ4</accession>
<dbReference type="GO" id="GO:0020037">
    <property type="term" value="F:heme binding"/>
    <property type="evidence" value="ECO:0007669"/>
    <property type="project" value="TreeGrafter"/>
</dbReference>
<dbReference type="InterPro" id="IPR051936">
    <property type="entry name" value="Heme-iron_electron_transfer"/>
</dbReference>
<comment type="subunit">
    <text evidence="15">Dimer of heterotrimers each composed of an alpha, a beta and a gamma chain. Alpha and beta are catalytic chains; gamma chains are involved in binding the enzyme complex to the cytoplasmic membrane.</text>
</comment>
<evidence type="ECO:0000256" key="17">
    <source>
        <dbReference type="SAM" id="Phobius"/>
    </source>
</evidence>
<evidence type="ECO:0000256" key="6">
    <source>
        <dbReference type="ARBA" id="ARBA00022692"/>
    </source>
</evidence>
<evidence type="ECO:0000259" key="18">
    <source>
        <dbReference type="Pfam" id="PF02665"/>
    </source>
</evidence>
<evidence type="ECO:0000256" key="3">
    <source>
        <dbReference type="ARBA" id="ARBA00022448"/>
    </source>
</evidence>
<keyword evidence="10" id="KW-0560">Oxidoreductase</keyword>
<evidence type="ECO:0000256" key="13">
    <source>
        <dbReference type="ARBA" id="ARBA00023136"/>
    </source>
</evidence>
<feature type="transmembrane region" description="Helical" evidence="17">
    <location>
        <begin position="12"/>
        <end position="29"/>
    </location>
</feature>
<comment type="catalytic activity">
    <reaction evidence="14">
        <text>nitrate + a quinol = a quinone + nitrite + H2O</text>
        <dbReference type="Rhea" id="RHEA:56144"/>
        <dbReference type="ChEBI" id="CHEBI:15377"/>
        <dbReference type="ChEBI" id="CHEBI:16301"/>
        <dbReference type="ChEBI" id="CHEBI:17632"/>
        <dbReference type="ChEBI" id="CHEBI:24646"/>
        <dbReference type="ChEBI" id="CHEBI:132124"/>
        <dbReference type="EC" id="1.7.5.1"/>
    </reaction>
</comment>
<keyword evidence="11 16" id="KW-0408">Iron</keyword>
<dbReference type="FunFam" id="1.20.950.20:FF:000001">
    <property type="entry name" value="Respiratory nitrate reductase subunit gamma"/>
    <property type="match status" value="1"/>
</dbReference>
<evidence type="ECO:0000256" key="8">
    <source>
        <dbReference type="ARBA" id="ARBA00022982"/>
    </source>
</evidence>
<feature type="binding site" description="axial binding residue" evidence="16">
    <location>
        <position position="208"/>
    </location>
    <ligand>
        <name>heme b</name>
        <dbReference type="ChEBI" id="CHEBI:60344"/>
        <label>1</label>
    </ligand>
    <ligandPart>
        <name>Fe</name>
        <dbReference type="ChEBI" id="CHEBI:18248"/>
    </ligandPart>
</feature>
<keyword evidence="7" id="KW-0479">Metal-binding</keyword>
<dbReference type="InterPro" id="IPR003816">
    <property type="entry name" value="Nitrate_red_gam"/>
</dbReference>
<evidence type="ECO:0000256" key="5">
    <source>
        <dbReference type="ARBA" id="ARBA00022617"/>
    </source>
</evidence>
<evidence type="ECO:0000313" key="19">
    <source>
        <dbReference type="EMBL" id="OAP92058.1"/>
    </source>
</evidence>
<feature type="transmembrane region" description="Helical" evidence="17">
    <location>
        <begin position="89"/>
        <end position="115"/>
    </location>
</feature>
<organism evidence="19 20">
    <name type="scientific">Acidithiobacillus ferrooxidans</name>
    <name type="common">Thiobacillus ferrooxidans</name>
    <dbReference type="NCBI Taxonomy" id="920"/>
    <lineage>
        <taxon>Bacteria</taxon>
        <taxon>Pseudomonadati</taxon>
        <taxon>Pseudomonadota</taxon>
        <taxon>Acidithiobacillia</taxon>
        <taxon>Acidithiobacillales</taxon>
        <taxon>Acidithiobacillaceae</taxon>
        <taxon>Acidithiobacillus</taxon>
    </lineage>
</organism>
<keyword evidence="5 16" id="KW-0349">Heme</keyword>
<dbReference type="InterPro" id="IPR023234">
    <property type="entry name" value="NarG-like_domain"/>
</dbReference>
<feature type="transmembrane region" description="Helical" evidence="17">
    <location>
        <begin position="127"/>
        <end position="147"/>
    </location>
</feature>
<comment type="caution">
    <text evidence="19">The sequence shown here is derived from an EMBL/GenBank/DDBJ whole genome shotgun (WGS) entry which is preliminary data.</text>
</comment>
<dbReference type="InterPro" id="IPR036197">
    <property type="entry name" value="NarG-like_sf"/>
</dbReference>
<keyword evidence="20" id="KW-1185">Reference proteome</keyword>
<keyword evidence="13 17" id="KW-0472">Membrane</keyword>
<evidence type="ECO:0000256" key="12">
    <source>
        <dbReference type="ARBA" id="ARBA00023063"/>
    </source>
</evidence>
<dbReference type="EC" id="1.7.5.1" evidence="2"/>
<evidence type="ECO:0000256" key="9">
    <source>
        <dbReference type="ARBA" id="ARBA00022989"/>
    </source>
</evidence>
<dbReference type="Proteomes" id="UP000078302">
    <property type="component" value="Unassembled WGS sequence"/>
</dbReference>